<dbReference type="InterPro" id="IPR023395">
    <property type="entry name" value="MCP_dom_sf"/>
</dbReference>
<organism evidence="10 11">
    <name type="scientific">Meripilus lineatus</name>
    <dbReference type="NCBI Taxonomy" id="2056292"/>
    <lineage>
        <taxon>Eukaryota</taxon>
        <taxon>Fungi</taxon>
        <taxon>Dikarya</taxon>
        <taxon>Basidiomycota</taxon>
        <taxon>Agaricomycotina</taxon>
        <taxon>Agaricomycetes</taxon>
        <taxon>Polyporales</taxon>
        <taxon>Meripilaceae</taxon>
        <taxon>Meripilus</taxon>
    </lineage>
</organism>
<dbReference type="Gene3D" id="1.50.40.10">
    <property type="entry name" value="Mitochondrial carrier domain"/>
    <property type="match status" value="1"/>
</dbReference>
<gene>
    <name evidence="10" type="ORF">NLI96_g58</name>
</gene>
<dbReference type="GO" id="GO:0031966">
    <property type="term" value="C:mitochondrial membrane"/>
    <property type="evidence" value="ECO:0007669"/>
    <property type="project" value="UniProtKB-SubCell"/>
</dbReference>
<evidence type="ECO:0000313" key="10">
    <source>
        <dbReference type="EMBL" id="KAJ3492342.1"/>
    </source>
</evidence>
<dbReference type="Proteomes" id="UP001212997">
    <property type="component" value="Unassembled WGS sequence"/>
</dbReference>
<feature type="signal peptide" evidence="9">
    <location>
        <begin position="1"/>
        <end position="16"/>
    </location>
</feature>
<evidence type="ECO:0000256" key="7">
    <source>
        <dbReference type="ARBA" id="ARBA00023128"/>
    </source>
</evidence>
<dbReference type="SUPFAM" id="SSF103506">
    <property type="entry name" value="Mitochondrial carrier"/>
    <property type="match status" value="1"/>
</dbReference>
<sequence>MMVNVVLGAVLWSTYAETSEFLGEHITSPLGVAALSGGVAGGAQALVAAPAENVRFIFEGGTPATGWSIAWKEVFRGTDDHTTKPKADRIHEAREVRQWMREVGEMAGRGWNGWGWGCAKDICGKDLSLMETIGVPDWGHAGFAIFFSIFEFTRRTATQAKMMAKQHLLNENKEYRKLSKPLRRNTPRIVHALTLVAGGACAGLAYELASRPFDIARKTVHVDRITVPTEHHSMTALLLRKVEAEGLTSFFANPHPTRDGPSSHTRRVLRTLARVGPWGVGFLVWEAFRPGASHTAAGV</sequence>
<evidence type="ECO:0000256" key="8">
    <source>
        <dbReference type="ARBA" id="ARBA00023136"/>
    </source>
</evidence>
<evidence type="ECO:0000256" key="9">
    <source>
        <dbReference type="SAM" id="SignalP"/>
    </source>
</evidence>
<feature type="chain" id="PRO_5042110665" evidence="9">
    <location>
        <begin position="17"/>
        <end position="299"/>
    </location>
</feature>
<evidence type="ECO:0000256" key="4">
    <source>
        <dbReference type="ARBA" id="ARBA00022692"/>
    </source>
</evidence>
<keyword evidence="4" id="KW-0812">Transmembrane</keyword>
<keyword evidence="8" id="KW-0472">Membrane</keyword>
<evidence type="ECO:0000256" key="2">
    <source>
        <dbReference type="ARBA" id="ARBA00006375"/>
    </source>
</evidence>
<evidence type="ECO:0000256" key="3">
    <source>
        <dbReference type="ARBA" id="ARBA00022448"/>
    </source>
</evidence>
<keyword evidence="5" id="KW-0677">Repeat</keyword>
<keyword evidence="7" id="KW-0496">Mitochondrion</keyword>
<reference evidence="10" key="1">
    <citation type="submission" date="2022-07" db="EMBL/GenBank/DDBJ databases">
        <title>Genome Sequence of Physisporinus lineatus.</title>
        <authorList>
            <person name="Buettner E."/>
        </authorList>
    </citation>
    <scope>NUCLEOTIDE SEQUENCE</scope>
    <source>
        <strain evidence="10">VT162</strain>
    </source>
</reference>
<dbReference type="GO" id="GO:1990575">
    <property type="term" value="P:mitochondrial L-ornithine transmembrane transport"/>
    <property type="evidence" value="ECO:0007669"/>
    <property type="project" value="TreeGrafter"/>
</dbReference>
<dbReference type="AlphaFoldDB" id="A0AAD5YPA7"/>
<protein>
    <submittedName>
        <fullName evidence="10">Uncharacterized protein</fullName>
    </submittedName>
</protein>
<evidence type="ECO:0000256" key="5">
    <source>
        <dbReference type="ARBA" id="ARBA00022737"/>
    </source>
</evidence>
<comment type="subcellular location">
    <subcellularLocation>
        <location evidence="1">Mitochondrion membrane</location>
        <topology evidence="1">Multi-pass membrane protein</topology>
    </subcellularLocation>
</comment>
<keyword evidence="11" id="KW-1185">Reference proteome</keyword>
<dbReference type="PANTHER" id="PTHR45624:SF52">
    <property type="entry name" value="MITOCHONDRIAL CARRIER"/>
    <property type="match status" value="1"/>
</dbReference>
<keyword evidence="9" id="KW-0732">Signal</keyword>
<comment type="caution">
    <text evidence="10">The sequence shown here is derived from an EMBL/GenBank/DDBJ whole genome shotgun (WGS) entry which is preliminary data.</text>
</comment>
<evidence type="ECO:0000256" key="6">
    <source>
        <dbReference type="ARBA" id="ARBA00022989"/>
    </source>
</evidence>
<name>A0AAD5YPA7_9APHY</name>
<dbReference type="PANTHER" id="PTHR45624">
    <property type="entry name" value="MITOCHONDRIAL BASIC AMINO ACIDS TRANSPORTER-RELATED"/>
    <property type="match status" value="1"/>
</dbReference>
<accession>A0AAD5YPA7</accession>
<dbReference type="EMBL" id="JANAWD010000001">
    <property type="protein sequence ID" value="KAJ3492342.1"/>
    <property type="molecule type" value="Genomic_DNA"/>
</dbReference>
<evidence type="ECO:0000256" key="1">
    <source>
        <dbReference type="ARBA" id="ARBA00004225"/>
    </source>
</evidence>
<keyword evidence="3" id="KW-0813">Transport</keyword>
<keyword evidence="6" id="KW-1133">Transmembrane helix</keyword>
<dbReference type="InterPro" id="IPR050567">
    <property type="entry name" value="Mitochondrial_Carrier"/>
</dbReference>
<proteinExistence type="inferred from homology"/>
<evidence type="ECO:0000313" key="11">
    <source>
        <dbReference type="Proteomes" id="UP001212997"/>
    </source>
</evidence>
<comment type="similarity">
    <text evidence="2">Belongs to the mitochondrial carrier (TC 2.A.29) family.</text>
</comment>
<dbReference type="GO" id="GO:0000064">
    <property type="term" value="F:L-ornithine transmembrane transporter activity"/>
    <property type="evidence" value="ECO:0007669"/>
    <property type="project" value="TreeGrafter"/>
</dbReference>